<accession>A0A4V3AZQ4</accession>
<sequence length="217" mass="24350">MSVLRLATRYCTPIESRSFFSLPSFSLLPGEETPSERRYHERKILPYTQKQLYDVVADVDAYHHFVPYCVASRVLKSRTLNSLPNTGAERKDAELTVGFLGFKESYVSEVTCKPYHSVEAVASSSTPLFKNLVTTWRFQPASSKSPHPTADASPPHSDVRCRNPTDEPTLVSIDLVYSFANPLHAGVAATFFEKLSSMMVEAFEARCLQVYGPYTRP</sequence>
<dbReference type="SUPFAM" id="SSF55961">
    <property type="entry name" value="Bet v1-like"/>
    <property type="match status" value="1"/>
</dbReference>
<dbReference type="InterPro" id="IPR005031">
    <property type="entry name" value="COQ10_START"/>
</dbReference>
<proteinExistence type="inferred from homology"/>
<comment type="subunit">
    <text evidence="2">Interacts with coenzyme Q.</text>
</comment>
<evidence type="ECO:0000313" key="6">
    <source>
        <dbReference type="EMBL" id="TDL30008.1"/>
    </source>
</evidence>
<keyword evidence="7" id="KW-1185">Reference proteome</keyword>
<dbReference type="InterPro" id="IPR044996">
    <property type="entry name" value="COQ10-like"/>
</dbReference>
<dbReference type="Pfam" id="PF03364">
    <property type="entry name" value="Polyketide_cyc"/>
    <property type="match status" value="1"/>
</dbReference>
<dbReference type="OrthoDB" id="292693at2759"/>
<evidence type="ECO:0000256" key="2">
    <source>
        <dbReference type="ARBA" id="ARBA00011814"/>
    </source>
</evidence>
<evidence type="ECO:0000256" key="3">
    <source>
        <dbReference type="ARBA" id="ARBA00024947"/>
    </source>
</evidence>
<dbReference type="GO" id="GO:0045333">
    <property type="term" value="P:cellular respiration"/>
    <property type="evidence" value="ECO:0007669"/>
    <property type="project" value="InterPro"/>
</dbReference>
<feature type="non-terminal residue" evidence="6">
    <location>
        <position position="1"/>
    </location>
</feature>
<dbReference type="PANTHER" id="PTHR12901:SF10">
    <property type="entry name" value="COENZYME Q-BINDING PROTEIN COQ10, MITOCHONDRIAL"/>
    <property type="match status" value="1"/>
</dbReference>
<feature type="domain" description="Coenzyme Q-binding protein COQ10 START" evidence="5">
    <location>
        <begin position="45"/>
        <end position="204"/>
    </location>
</feature>
<dbReference type="VEuPathDB" id="FungiDB:BD410DRAFT_780527"/>
<dbReference type="EMBL" id="ML170156">
    <property type="protein sequence ID" value="TDL30008.1"/>
    <property type="molecule type" value="Genomic_DNA"/>
</dbReference>
<comment type="function">
    <text evidence="3">Required for the function of coenzyme Q in the respiratory chain. May serve as a chaperone or may be involved in the transport of Q6 from its site of synthesis to the catalytic sites of the respiratory complexes.</text>
</comment>
<evidence type="ECO:0000256" key="1">
    <source>
        <dbReference type="ARBA" id="ARBA00006885"/>
    </source>
</evidence>
<organism evidence="6 7">
    <name type="scientific">Rickenella mellea</name>
    <dbReference type="NCBI Taxonomy" id="50990"/>
    <lineage>
        <taxon>Eukaryota</taxon>
        <taxon>Fungi</taxon>
        <taxon>Dikarya</taxon>
        <taxon>Basidiomycota</taxon>
        <taxon>Agaricomycotina</taxon>
        <taxon>Agaricomycetes</taxon>
        <taxon>Hymenochaetales</taxon>
        <taxon>Rickenellaceae</taxon>
        <taxon>Rickenella</taxon>
    </lineage>
</organism>
<dbReference type="GO" id="GO:0005739">
    <property type="term" value="C:mitochondrion"/>
    <property type="evidence" value="ECO:0007669"/>
    <property type="project" value="TreeGrafter"/>
</dbReference>
<dbReference type="PANTHER" id="PTHR12901">
    <property type="entry name" value="SPERM PROTEIN HOMOLOG"/>
    <property type="match status" value="1"/>
</dbReference>
<evidence type="ECO:0000256" key="4">
    <source>
        <dbReference type="SAM" id="MobiDB-lite"/>
    </source>
</evidence>
<evidence type="ECO:0000259" key="5">
    <source>
        <dbReference type="Pfam" id="PF03364"/>
    </source>
</evidence>
<evidence type="ECO:0000313" key="7">
    <source>
        <dbReference type="Proteomes" id="UP000294933"/>
    </source>
</evidence>
<protein>
    <recommendedName>
        <fullName evidence="5">Coenzyme Q-binding protein COQ10 START domain-containing protein</fullName>
    </recommendedName>
</protein>
<dbReference type="Proteomes" id="UP000294933">
    <property type="component" value="Unassembled WGS sequence"/>
</dbReference>
<dbReference type="GO" id="GO:0048039">
    <property type="term" value="F:ubiquinone binding"/>
    <property type="evidence" value="ECO:0007669"/>
    <property type="project" value="InterPro"/>
</dbReference>
<dbReference type="InterPro" id="IPR023393">
    <property type="entry name" value="START-like_dom_sf"/>
</dbReference>
<dbReference type="CDD" id="cd07813">
    <property type="entry name" value="COQ10p_like"/>
    <property type="match status" value="1"/>
</dbReference>
<feature type="region of interest" description="Disordered" evidence="4">
    <location>
        <begin position="140"/>
        <end position="164"/>
    </location>
</feature>
<name>A0A4V3AZQ4_9AGAM</name>
<dbReference type="STRING" id="50990.A0A4V3AZQ4"/>
<comment type="similarity">
    <text evidence="1">Belongs to the COQ10 family.</text>
</comment>
<dbReference type="AlphaFoldDB" id="A0A4V3AZQ4"/>
<dbReference type="Gene3D" id="3.30.530.20">
    <property type="match status" value="1"/>
</dbReference>
<reference evidence="6 7" key="1">
    <citation type="submission" date="2018-06" db="EMBL/GenBank/DDBJ databases">
        <title>A transcriptomic atlas of mushroom development highlights an independent origin of complex multicellularity.</title>
        <authorList>
            <consortium name="DOE Joint Genome Institute"/>
            <person name="Krizsan K."/>
            <person name="Almasi E."/>
            <person name="Merenyi Z."/>
            <person name="Sahu N."/>
            <person name="Viragh M."/>
            <person name="Koszo T."/>
            <person name="Mondo S."/>
            <person name="Kiss B."/>
            <person name="Balint B."/>
            <person name="Kues U."/>
            <person name="Barry K."/>
            <person name="Hegedus J.C."/>
            <person name="Henrissat B."/>
            <person name="Johnson J."/>
            <person name="Lipzen A."/>
            <person name="Ohm R."/>
            <person name="Nagy I."/>
            <person name="Pangilinan J."/>
            <person name="Yan J."/>
            <person name="Xiong Y."/>
            <person name="Grigoriev I.V."/>
            <person name="Hibbett D.S."/>
            <person name="Nagy L.G."/>
        </authorList>
    </citation>
    <scope>NUCLEOTIDE SEQUENCE [LARGE SCALE GENOMIC DNA]</scope>
    <source>
        <strain evidence="6 7">SZMC22713</strain>
    </source>
</reference>
<gene>
    <name evidence="6" type="ORF">BD410DRAFT_780527</name>
</gene>